<name>A0A2J7PHD0_9NEOP</name>
<dbReference type="InParanoid" id="A0A2J7PHD0"/>
<accession>A0A2J7PHD0</accession>
<evidence type="ECO:0000313" key="1">
    <source>
        <dbReference type="EMBL" id="PNF15728.1"/>
    </source>
</evidence>
<proteinExistence type="predicted"/>
<sequence>MSITYLIKPKSRYYYFLLYTNLNVYGVHVNNTSLSELFAQLTRRLFMLQQYVKTQRTLRNSRLVVNHTFMSPCSLTLDRLHELHTRFECWYM</sequence>
<protein>
    <submittedName>
        <fullName evidence="1">Uncharacterized protein</fullName>
    </submittedName>
</protein>
<evidence type="ECO:0000313" key="2">
    <source>
        <dbReference type="Proteomes" id="UP000235965"/>
    </source>
</evidence>
<reference evidence="1 2" key="1">
    <citation type="submission" date="2017-12" db="EMBL/GenBank/DDBJ databases">
        <title>Hemimetabolous genomes reveal molecular basis of termite eusociality.</title>
        <authorList>
            <person name="Harrison M.C."/>
            <person name="Jongepier E."/>
            <person name="Robertson H.M."/>
            <person name="Arning N."/>
            <person name="Bitard-Feildel T."/>
            <person name="Chao H."/>
            <person name="Childers C.P."/>
            <person name="Dinh H."/>
            <person name="Doddapaneni H."/>
            <person name="Dugan S."/>
            <person name="Gowin J."/>
            <person name="Greiner C."/>
            <person name="Han Y."/>
            <person name="Hu H."/>
            <person name="Hughes D.S.T."/>
            <person name="Huylmans A.-K."/>
            <person name="Kemena C."/>
            <person name="Kremer L.P.M."/>
            <person name="Lee S.L."/>
            <person name="Lopez-Ezquerra A."/>
            <person name="Mallet L."/>
            <person name="Monroy-Kuhn J.M."/>
            <person name="Moser A."/>
            <person name="Murali S.C."/>
            <person name="Muzny D.M."/>
            <person name="Otani S."/>
            <person name="Piulachs M.-D."/>
            <person name="Poelchau M."/>
            <person name="Qu J."/>
            <person name="Schaub F."/>
            <person name="Wada-Katsumata A."/>
            <person name="Worley K.C."/>
            <person name="Xie Q."/>
            <person name="Ylla G."/>
            <person name="Poulsen M."/>
            <person name="Gibbs R.A."/>
            <person name="Schal C."/>
            <person name="Richards S."/>
            <person name="Belles X."/>
            <person name="Korb J."/>
            <person name="Bornberg-Bauer E."/>
        </authorList>
    </citation>
    <scope>NUCLEOTIDE SEQUENCE [LARGE SCALE GENOMIC DNA]</scope>
    <source>
        <tissue evidence="1">Whole body</tissue>
    </source>
</reference>
<dbReference type="AlphaFoldDB" id="A0A2J7PHD0"/>
<gene>
    <name evidence="1" type="ORF">B7P43_G12460</name>
</gene>
<comment type="caution">
    <text evidence="1">The sequence shown here is derived from an EMBL/GenBank/DDBJ whole genome shotgun (WGS) entry which is preliminary data.</text>
</comment>
<organism evidence="1 2">
    <name type="scientific">Cryptotermes secundus</name>
    <dbReference type="NCBI Taxonomy" id="105785"/>
    <lineage>
        <taxon>Eukaryota</taxon>
        <taxon>Metazoa</taxon>
        <taxon>Ecdysozoa</taxon>
        <taxon>Arthropoda</taxon>
        <taxon>Hexapoda</taxon>
        <taxon>Insecta</taxon>
        <taxon>Pterygota</taxon>
        <taxon>Neoptera</taxon>
        <taxon>Polyneoptera</taxon>
        <taxon>Dictyoptera</taxon>
        <taxon>Blattodea</taxon>
        <taxon>Blattoidea</taxon>
        <taxon>Termitoidae</taxon>
        <taxon>Kalotermitidae</taxon>
        <taxon>Cryptotermitinae</taxon>
        <taxon>Cryptotermes</taxon>
    </lineage>
</organism>
<dbReference type="EMBL" id="NEVH01025142">
    <property type="protein sequence ID" value="PNF15728.1"/>
    <property type="molecule type" value="Genomic_DNA"/>
</dbReference>
<keyword evidence="2" id="KW-1185">Reference proteome</keyword>
<dbReference type="Proteomes" id="UP000235965">
    <property type="component" value="Unassembled WGS sequence"/>
</dbReference>